<keyword evidence="1" id="KW-0479">Metal-binding</keyword>
<evidence type="ECO:0000259" key="2">
    <source>
        <dbReference type="PROSITE" id="PS50103"/>
    </source>
</evidence>
<dbReference type="PANTHER" id="PTHR35558:SF1">
    <property type="entry name" value="ENDONUCLEASE_EXONUCLEASE_PHOSPHATASE DOMAIN-CONTAINING PROTEIN"/>
    <property type="match status" value="1"/>
</dbReference>
<dbReference type="OrthoDB" id="5985771at2759"/>
<sequence>MPPPPPKASAVSLATSLPPIPAKVVERIRAGSFVELKEMLVDNFTLVERLHELGHSSQLLTASKMREISDPLTWIFCFLSFIAVKTDHLLTKQLVAYSQIILQLYWKHGGLGWRNYDTRFRQQLAAGTPLEWTQVESSILATSVLRPAQSQDVSCCLLCWESDHKTGECALATWDRKSTPPSSKPTRVHPYPSKEACKKFNNGYCKHIKCKYSHICSLCSSPDHVAPACPKASPKAPESER</sequence>
<accession>A0A1X7T0B4</accession>
<organism evidence="3">
    <name type="scientific">Amphimedon queenslandica</name>
    <name type="common">Sponge</name>
    <dbReference type="NCBI Taxonomy" id="400682"/>
    <lineage>
        <taxon>Eukaryota</taxon>
        <taxon>Metazoa</taxon>
        <taxon>Porifera</taxon>
        <taxon>Demospongiae</taxon>
        <taxon>Heteroscleromorpha</taxon>
        <taxon>Haplosclerida</taxon>
        <taxon>Niphatidae</taxon>
        <taxon>Amphimedon</taxon>
    </lineage>
</organism>
<proteinExistence type="predicted"/>
<dbReference type="InParanoid" id="A0A1X7T0B4"/>
<protein>
    <recommendedName>
        <fullName evidence="2">C3H1-type domain-containing protein</fullName>
    </recommendedName>
</protein>
<dbReference type="PANTHER" id="PTHR35558">
    <property type="entry name" value="SGNH_HYDRO DOMAIN-CONTAINING PROTEIN"/>
    <property type="match status" value="1"/>
</dbReference>
<dbReference type="PROSITE" id="PS50103">
    <property type="entry name" value="ZF_C3H1"/>
    <property type="match status" value="1"/>
</dbReference>
<evidence type="ECO:0000313" key="3">
    <source>
        <dbReference type="EnsemblMetazoa" id="Aqu2.1.07770_001"/>
    </source>
</evidence>
<feature type="zinc finger region" description="C3H1-type" evidence="1">
    <location>
        <begin position="191"/>
        <end position="217"/>
    </location>
</feature>
<keyword evidence="1" id="KW-0862">Zinc</keyword>
<reference evidence="3" key="1">
    <citation type="submission" date="2017-05" db="UniProtKB">
        <authorList>
            <consortium name="EnsemblMetazoa"/>
        </authorList>
    </citation>
    <scope>IDENTIFICATION</scope>
</reference>
<dbReference type="AlphaFoldDB" id="A0A1X7T0B4"/>
<dbReference type="EnsemblMetazoa" id="Aqu2.1.07770_001">
    <property type="protein sequence ID" value="Aqu2.1.07770_001"/>
    <property type="gene ID" value="Aqu2.1.07770"/>
</dbReference>
<dbReference type="InterPro" id="IPR000571">
    <property type="entry name" value="Znf_CCCH"/>
</dbReference>
<keyword evidence="1" id="KW-0863">Zinc-finger</keyword>
<dbReference type="GO" id="GO:0008270">
    <property type="term" value="F:zinc ion binding"/>
    <property type="evidence" value="ECO:0007669"/>
    <property type="project" value="UniProtKB-KW"/>
</dbReference>
<feature type="domain" description="C3H1-type" evidence="2">
    <location>
        <begin position="191"/>
        <end position="217"/>
    </location>
</feature>
<evidence type="ECO:0000256" key="1">
    <source>
        <dbReference type="PROSITE-ProRule" id="PRU00723"/>
    </source>
</evidence>
<name>A0A1X7T0B4_AMPQE</name>